<dbReference type="Proteomes" id="UP001163846">
    <property type="component" value="Unassembled WGS sequence"/>
</dbReference>
<keyword evidence="1" id="KW-0812">Transmembrane</keyword>
<feature type="transmembrane region" description="Helical" evidence="1">
    <location>
        <begin position="245"/>
        <end position="270"/>
    </location>
</feature>
<keyword evidence="1" id="KW-0472">Membrane</keyword>
<dbReference type="AlphaFoldDB" id="A0AA38PAX5"/>
<protein>
    <submittedName>
        <fullName evidence="2">Uncharacterized protein</fullName>
    </submittedName>
</protein>
<evidence type="ECO:0000313" key="2">
    <source>
        <dbReference type="EMBL" id="KAJ3839572.1"/>
    </source>
</evidence>
<feature type="transmembrane region" description="Helical" evidence="1">
    <location>
        <begin position="215"/>
        <end position="239"/>
    </location>
</feature>
<accession>A0AA38PAX5</accession>
<reference evidence="2" key="1">
    <citation type="submission" date="2022-08" db="EMBL/GenBank/DDBJ databases">
        <authorList>
            <consortium name="DOE Joint Genome Institute"/>
            <person name="Min B."/>
            <person name="Riley R."/>
            <person name="Sierra-Patev S."/>
            <person name="Naranjo-Ortiz M."/>
            <person name="Looney B."/>
            <person name="Konkel Z."/>
            <person name="Slot J.C."/>
            <person name="Sakamoto Y."/>
            <person name="Steenwyk J.L."/>
            <person name="Rokas A."/>
            <person name="Carro J."/>
            <person name="Camarero S."/>
            <person name="Ferreira P."/>
            <person name="Molpeceres G."/>
            <person name="Ruiz-Duenas F.J."/>
            <person name="Serrano A."/>
            <person name="Henrissat B."/>
            <person name="Drula E."/>
            <person name="Hughes K.W."/>
            <person name="Mata J.L."/>
            <person name="Ishikawa N.K."/>
            <person name="Vargas-Isla R."/>
            <person name="Ushijima S."/>
            <person name="Smith C.A."/>
            <person name="Ahrendt S."/>
            <person name="Andreopoulos W."/>
            <person name="He G."/>
            <person name="Labutti K."/>
            <person name="Lipzen A."/>
            <person name="Ng V."/>
            <person name="Sandor L."/>
            <person name="Barry K."/>
            <person name="Martinez A.T."/>
            <person name="Xiao Y."/>
            <person name="Gibbons J.G."/>
            <person name="Terashima K."/>
            <person name="Hibbett D.S."/>
            <person name="Grigoriev I.V."/>
        </authorList>
    </citation>
    <scope>NUCLEOTIDE SEQUENCE</scope>
    <source>
        <strain evidence="2">TFB9207</strain>
    </source>
</reference>
<feature type="transmembrane region" description="Helical" evidence="1">
    <location>
        <begin position="15"/>
        <end position="41"/>
    </location>
</feature>
<proteinExistence type="predicted"/>
<name>A0AA38PAX5_9AGAR</name>
<sequence>MAEADQAGLSLPESYFLSIFCEGIFHGMYTTIFCSAMYLLLQKRRRKGLTNMIMTTLTVFMYIMSTVHLALSLRMNLVALFKQKAADGQESLYDDQGSPLYFGQVAIEVINCVLGDSIVTWRTWVLWARDWKMIYLPCLLMLGSSGSVMVYEFSLSPPGQPNFSNTTTIWFSIFGGFSFLTNLYAVVVILIKTWLHRRKMSRLCVDVVVNGPRFYSALFMIIESGGIYCLAVILVIIFFVQSSNVVIIVADMLAHLTGIYPTIIIVLVCLKMTQHDEMTRKEATLATMQFQRGGQVHLTGGPLTSIMSMNELGGNQTQSHTAKAPRFNTRPVKFAMDDEPGVHMESESISSRVEAGLRSYDGIDGSEEFPLPGKNYESWNSSVFEDERPMLIYIP</sequence>
<organism evidence="2 3">
    <name type="scientific">Lentinula raphanica</name>
    <dbReference type="NCBI Taxonomy" id="153919"/>
    <lineage>
        <taxon>Eukaryota</taxon>
        <taxon>Fungi</taxon>
        <taxon>Dikarya</taxon>
        <taxon>Basidiomycota</taxon>
        <taxon>Agaricomycotina</taxon>
        <taxon>Agaricomycetes</taxon>
        <taxon>Agaricomycetidae</taxon>
        <taxon>Agaricales</taxon>
        <taxon>Marasmiineae</taxon>
        <taxon>Omphalotaceae</taxon>
        <taxon>Lentinula</taxon>
    </lineage>
</organism>
<feature type="transmembrane region" description="Helical" evidence="1">
    <location>
        <begin position="53"/>
        <end position="71"/>
    </location>
</feature>
<feature type="transmembrane region" description="Helical" evidence="1">
    <location>
        <begin position="101"/>
        <end position="121"/>
    </location>
</feature>
<feature type="transmembrane region" description="Helical" evidence="1">
    <location>
        <begin position="171"/>
        <end position="195"/>
    </location>
</feature>
<gene>
    <name evidence="2" type="ORF">F5878DRAFT_709364</name>
</gene>
<feature type="transmembrane region" description="Helical" evidence="1">
    <location>
        <begin position="133"/>
        <end position="151"/>
    </location>
</feature>
<keyword evidence="3" id="KW-1185">Reference proteome</keyword>
<keyword evidence="1" id="KW-1133">Transmembrane helix</keyword>
<comment type="caution">
    <text evidence="2">The sequence shown here is derived from an EMBL/GenBank/DDBJ whole genome shotgun (WGS) entry which is preliminary data.</text>
</comment>
<evidence type="ECO:0000313" key="3">
    <source>
        <dbReference type="Proteomes" id="UP001163846"/>
    </source>
</evidence>
<dbReference type="EMBL" id="MU806119">
    <property type="protein sequence ID" value="KAJ3839572.1"/>
    <property type="molecule type" value="Genomic_DNA"/>
</dbReference>
<evidence type="ECO:0000256" key="1">
    <source>
        <dbReference type="SAM" id="Phobius"/>
    </source>
</evidence>